<protein>
    <submittedName>
        <fullName evidence="2">Uncharacterized protein</fullName>
    </submittedName>
</protein>
<name>A0A1Y0B3S6_9LAMI</name>
<dbReference type="EMBL" id="KY774314">
    <property type="protein sequence ID" value="ART31979.1"/>
    <property type="molecule type" value="Genomic_DNA"/>
</dbReference>
<reference evidence="2" key="1">
    <citation type="submission" date="2017-03" db="EMBL/GenBank/DDBJ databases">
        <title>The mitochondrial genome of the carnivorous plant Utricularia reniformis (Lentibulariaceae): structure, comparative analysis and evolutionary landmarks.</title>
        <authorList>
            <person name="Silva S.R."/>
            <person name="Alvarenga D.O."/>
            <person name="Michael T.P."/>
            <person name="Miranda V.F.O."/>
            <person name="Varani A.M."/>
        </authorList>
    </citation>
    <scope>NUCLEOTIDE SEQUENCE</scope>
</reference>
<proteinExistence type="predicted"/>
<evidence type="ECO:0000256" key="1">
    <source>
        <dbReference type="SAM" id="MobiDB-lite"/>
    </source>
</evidence>
<feature type="region of interest" description="Disordered" evidence="1">
    <location>
        <begin position="1"/>
        <end position="28"/>
    </location>
</feature>
<evidence type="ECO:0000313" key="2">
    <source>
        <dbReference type="EMBL" id="ART31979.1"/>
    </source>
</evidence>
<feature type="compositionally biased region" description="Polar residues" evidence="1">
    <location>
        <begin position="16"/>
        <end position="28"/>
    </location>
</feature>
<accession>A0A1Y0B3S6</accession>
<sequence length="57" mass="6215">MLFGNPSQEKDAEASSEPSAIGTSNRSPSCCCRTIPARHCELSRELFVDDFSRGILP</sequence>
<organism evidence="2">
    <name type="scientific">Utricularia reniformis</name>
    <dbReference type="NCBI Taxonomy" id="192314"/>
    <lineage>
        <taxon>Eukaryota</taxon>
        <taxon>Viridiplantae</taxon>
        <taxon>Streptophyta</taxon>
        <taxon>Embryophyta</taxon>
        <taxon>Tracheophyta</taxon>
        <taxon>Spermatophyta</taxon>
        <taxon>Magnoliopsida</taxon>
        <taxon>eudicotyledons</taxon>
        <taxon>Gunneridae</taxon>
        <taxon>Pentapetalae</taxon>
        <taxon>asterids</taxon>
        <taxon>lamiids</taxon>
        <taxon>Lamiales</taxon>
        <taxon>Lentibulariaceae</taxon>
        <taxon>Utricularia</taxon>
    </lineage>
</organism>
<gene>
    <name evidence="2" type="ORF">AEK19_MT1808</name>
</gene>
<geneLocation type="mitochondrion" evidence="2"/>
<keyword evidence="2" id="KW-0496">Mitochondrion</keyword>
<dbReference type="AlphaFoldDB" id="A0A1Y0B3S6"/>